<evidence type="ECO:0000256" key="2">
    <source>
        <dbReference type="ARBA" id="ARBA00002631"/>
    </source>
</evidence>
<dbReference type="PANTHER" id="PTHR11264">
    <property type="entry name" value="URACIL-DNA GLYCOSYLASE"/>
    <property type="match status" value="1"/>
</dbReference>
<proteinExistence type="inferred from homology"/>
<dbReference type="NCBIfam" id="NF003589">
    <property type="entry name" value="PRK05254.1-2"/>
    <property type="match status" value="1"/>
</dbReference>
<dbReference type="OrthoDB" id="9804372at2"/>
<evidence type="ECO:0000313" key="14">
    <source>
        <dbReference type="Proteomes" id="UP000316093"/>
    </source>
</evidence>
<protein>
    <recommendedName>
        <fullName evidence="5 9">Uracil-DNA glycosylase</fullName>
        <shortName evidence="9">UDG</shortName>
        <ecNumber evidence="4 9">3.2.2.27</ecNumber>
    </recommendedName>
</protein>
<evidence type="ECO:0000256" key="5">
    <source>
        <dbReference type="ARBA" id="ARBA00018429"/>
    </source>
</evidence>
<comment type="similarity">
    <text evidence="3 9 11">Belongs to the uracil-DNA glycosylase (UDG) superfamily. UNG family.</text>
</comment>
<dbReference type="NCBIfam" id="NF003592">
    <property type="entry name" value="PRK05254.1-5"/>
    <property type="match status" value="1"/>
</dbReference>
<organism evidence="13 14">
    <name type="scientific">Luteibacter pinisoli</name>
    <dbReference type="NCBI Taxonomy" id="2589080"/>
    <lineage>
        <taxon>Bacteria</taxon>
        <taxon>Pseudomonadati</taxon>
        <taxon>Pseudomonadota</taxon>
        <taxon>Gammaproteobacteria</taxon>
        <taxon>Lysobacterales</taxon>
        <taxon>Rhodanobacteraceae</taxon>
        <taxon>Luteibacter</taxon>
    </lineage>
</organism>
<dbReference type="EC" id="3.2.2.27" evidence="4 9"/>
<evidence type="ECO:0000256" key="9">
    <source>
        <dbReference type="HAMAP-Rule" id="MF_00148"/>
    </source>
</evidence>
<evidence type="ECO:0000256" key="1">
    <source>
        <dbReference type="ARBA" id="ARBA00001400"/>
    </source>
</evidence>
<keyword evidence="13" id="KW-0326">Glycosidase</keyword>
<evidence type="ECO:0000256" key="6">
    <source>
        <dbReference type="ARBA" id="ARBA00022763"/>
    </source>
</evidence>
<dbReference type="RefSeq" id="WP_139979162.1">
    <property type="nucleotide sequence ID" value="NZ_CP041046.1"/>
</dbReference>
<dbReference type="Pfam" id="PF03167">
    <property type="entry name" value="UDG"/>
    <property type="match status" value="1"/>
</dbReference>
<evidence type="ECO:0000256" key="7">
    <source>
        <dbReference type="ARBA" id="ARBA00022801"/>
    </source>
</evidence>
<keyword evidence="9" id="KW-0963">Cytoplasm</keyword>
<name>A0A4Y5YZP6_9GAMM</name>
<keyword evidence="7 9" id="KW-0378">Hydrolase</keyword>
<dbReference type="EMBL" id="CP041046">
    <property type="protein sequence ID" value="QDE38056.1"/>
    <property type="molecule type" value="Genomic_DNA"/>
</dbReference>
<dbReference type="InterPro" id="IPR005122">
    <property type="entry name" value="Uracil-DNA_glycosylase-like"/>
</dbReference>
<feature type="domain" description="Uracil-DNA glycosylase-like" evidence="12">
    <location>
        <begin position="53"/>
        <end position="213"/>
    </location>
</feature>
<dbReference type="NCBIfam" id="TIGR00628">
    <property type="entry name" value="ung"/>
    <property type="match status" value="1"/>
</dbReference>
<keyword evidence="8 9" id="KW-0234">DNA repair</keyword>
<dbReference type="NCBIfam" id="NF003588">
    <property type="entry name" value="PRK05254.1-1"/>
    <property type="match status" value="1"/>
</dbReference>
<dbReference type="GO" id="GO:0097510">
    <property type="term" value="P:base-excision repair, AP site formation via deaminated base removal"/>
    <property type="evidence" value="ECO:0007669"/>
    <property type="project" value="TreeGrafter"/>
</dbReference>
<dbReference type="InterPro" id="IPR018085">
    <property type="entry name" value="Ura-DNA_Glyclase_AS"/>
</dbReference>
<evidence type="ECO:0000256" key="10">
    <source>
        <dbReference type="PROSITE-ProRule" id="PRU10072"/>
    </source>
</evidence>
<sequence length="233" mass="25769">MNDRVRLESSWKERIGDYLDRPEMLALSAFLRDEKAHGKVIYPPGPDIFNAFGHTPFDAVRVVILGQDPYHGPDQAHGLSFSVRPGVRVPPSLQNMFKEIESCLGIPRPDHGCLTPWADRGVLLLNAVLTVEAGQAASHQGRGWEGFTDAAIDALNREREGLVFMLWGSHAQKKGQLIDGKRHCILRSVHPSPLSAHRGFMGCGHFAMANAYLESRGEAPIDWSLPPRAELHA</sequence>
<dbReference type="NCBIfam" id="NF003591">
    <property type="entry name" value="PRK05254.1-4"/>
    <property type="match status" value="1"/>
</dbReference>
<dbReference type="FunFam" id="3.40.470.10:FF:000001">
    <property type="entry name" value="Uracil-DNA glycosylase"/>
    <property type="match status" value="1"/>
</dbReference>
<evidence type="ECO:0000259" key="12">
    <source>
        <dbReference type="SMART" id="SM00986"/>
    </source>
</evidence>
<dbReference type="GO" id="GO:0005737">
    <property type="term" value="C:cytoplasm"/>
    <property type="evidence" value="ECO:0007669"/>
    <property type="project" value="UniProtKB-SubCell"/>
</dbReference>
<dbReference type="AlphaFoldDB" id="A0A4Y5YZP6"/>
<dbReference type="CDD" id="cd10027">
    <property type="entry name" value="UDG-F1-like"/>
    <property type="match status" value="1"/>
</dbReference>
<keyword evidence="14" id="KW-1185">Reference proteome</keyword>
<dbReference type="SUPFAM" id="SSF52141">
    <property type="entry name" value="Uracil-DNA glycosylase-like"/>
    <property type="match status" value="1"/>
</dbReference>
<comment type="subcellular location">
    <subcellularLocation>
        <location evidence="9">Cytoplasm</location>
    </subcellularLocation>
</comment>
<evidence type="ECO:0000256" key="11">
    <source>
        <dbReference type="RuleBase" id="RU003780"/>
    </source>
</evidence>
<dbReference type="InterPro" id="IPR036895">
    <property type="entry name" value="Uracil-DNA_glycosylase-like_sf"/>
</dbReference>
<evidence type="ECO:0000256" key="8">
    <source>
        <dbReference type="ARBA" id="ARBA00023204"/>
    </source>
</evidence>
<evidence type="ECO:0000313" key="13">
    <source>
        <dbReference type="EMBL" id="QDE38056.1"/>
    </source>
</evidence>
<dbReference type="Gene3D" id="3.40.470.10">
    <property type="entry name" value="Uracil-DNA glycosylase-like domain"/>
    <property type="match status" value="1"/>
</dbReference>
<comment type="catalytic activity">
    <reaction evidence="1 9 11">
        <text>Hydrolyzes single-stranded DNA or mismatched double-stranded DNA and polynucleotides, releasing free uracil.</text>
        <dbReference type="EC" id="3.2.2.27"/>
    </reaction>
</comment>
<dbReference type="PROSITE" id="PS00130">
    <property type="entry name" value="U_DNA_GLYCOSYLASE"/>
    <property type="match status" value="1"/>
</dbReference>
<dbReference type="GO" id="GO:0004844">
    <property type="term" value="F:uracil DNA N-glycosylase activity"/>
    <property type="evidence" value="ECO:0007669"/>
    <property type="project" value="UniProtKB-UniRule"/>
</dbReference>
<evidence type="ECO:0000256" key="4">
    <source>
        <dbReference type="ARBA" id="ARBA00012030"/>
    </source>
</evidence>
<dbReference type="HAMAP" id="MF_00148">
    <property type="entry name" value="UDG"/>
    <property type="match status" value="1"/>
</dbReference>
<keyword evidence="6 9" id="KW-0227">DNA damage</keyword>
<dbReference type="PANTHER" id="PTHR11264:SF0">
    <property type="entry name" value="URACIL-DNA GLYCOSYLASE"/>
    <property type="match status" value="1"/>
</dbReference>
<reference evidence="13 14" key="1">
    <citation type="submission" date="2019-06" db="EMBL/GenBank/DDBJ databases">
        <title>A complete genome sequence for Luteibacter pinisoli MAH-14.</title>
        <authorList>
            <person name="Baltrus D.A."/>
        </authorList>
    </citation>
    <scope>NUCLEOTIDE SEQUENCE [LARGE SCALE GENOMIC DNA]</scope>
    <source>
        <strain evidence="13 14">MAH-14</strain>
    </source>
</reference>
<dbReference type="InterPro" id="IPR002043">
    <property type="entry name" value="UDG_fam1"/>
</dbReference>
<feature type="active site" description="Proton acceptor" evidence="9 10">
    <location>
        <position position="68"/>
    </location>
</feature>
<accession>A0A4Y5YZP6</accession>
<dbReference type="SMART" id="SM00987">
    <property type="entry name" value="UreE_C"/>
    <property type="match status" value="1"/>
</dbReference>
<gene>
    <name evidence="9" type="primary">ung</name>
    <name evidence="13" type="ORF">FIV34_02020</name>
</gene>
<dbReference type="KEGG" id="lpy:FIV34_02020"/>
<dbReference type="SMART" id="SM00986">
    <property type="entry name" value="UDG"/>
    <property type="match status" value="1"/>
</dbReference>
<dbReference type="Proteomes" id="UP000316093">
    <property type="component" value="Chromosome"/>
</dbReference>
<evidence type="ECO:0000256" key="3">
    <source>
        <dbReference type="ARBA" id="ARBA00008184"/>
    </source>
</evidence>
<comment type="function">
    <text evidence="2 9 11">Excises uracil residues from the DNA which can arise as a result of misincorporation of dUMP residues by DNA polymerase or due to deamination of cytosine.</text>
</comment>